<organism evidence="1">
    <name type="scientific">Magallana gigas</name>
    <name type="common">Pacific oyster</name>
    <name type="synonym">Crassostrea gigas</name>
    <dbReference type="NCBI Taxonomy" id="29159"/>
    <lineage>
        <taxon>Eukaryota</taxon>
        <taxon>Metazoa</taxon>
        <taxon>Spiralia</taxon>
        <taxon>Lophotrochozoa</taxon>
        <taxon>Mollusca</taxon>
        <taxon>Bivalvia</taxon>
        <taxon>Autobranchia</taxon>
        <taxon>Pteriomorphia</taxon>
        <taxon>Ostreida</taxon>
        <taxon>Ostreoidea</taxon>
        <taxon>Ostreidae</taxon>
        <taxon>Magallana</taxon>
    </lineage>
</organism>
<name>K1RL07_MAGGI</name>
<gene>
    <name evidence="1" type="ORF">CGI_10024750</name>
</gene>
<dbReference type="InParanoid" id="K1RL07"/>
<dbReference type="EMBL" id="JH816160">
    <property type="protein sequence ID" value="EKC42295.1"/>
    <property type="molecule type" value="Genomic_DNA"/>
</dbReference>
<accession>K1RL07</accession>
<evidence type="ECO:0000313" key="1">
    <source>
        <dbReference type="EMBL" id="EKC42295.1"/>
    </source>
</evidence>
<dbReference type="AlphaFoldDB" id="K1RL07"/>
<proteinExistence type="predicted"/>
<protein>
    <submittedName>
        <fullName evidence="1">Uncharacterized protein</fullName>
    </submittedName>
</protein>
<reference evidence="1" key="1">
    <citation type="journal article" date="2012" name="Nature">
        <title>The oyster genome reveals stress adaptation and complexity of shell formation.</title>
        <authorList>
            <person name="Zhang G."/>
            <person name="Fang X."/>
            <person name="Guo X."/>
            <person name="Li L."/>
            <person name="Luo R."/>
            <person name="Xu F."/>
            <person name="Yang P."/>
            <person name="Zhang L."/>
            <person name="Wang X."/>
            <person name="Qi H."/>
            <person name="Xiong Z."/>
            <person name="Que H."/>
            <person name="Xie Y."/>
            <person name="Holland P.W."/>
            <person name="Paps J."/>
            <person name="Zhu Y."/>
            <person name="Wu F."/>
            <person name="Chen Y."/>
            <person name="Wang J."/>
            <person name="Peng C."/>
            <person name="Meng J."/>
            <person name="Yang L."/>
            <person name="Liu J."/>
            <person name="Wen B."/>
            <person name="Zhang N."/>
            <person name="Huang Z."/>
            <person name="Zhu Q."/>
            <person name="Feng Y."/>
            <person name="Mount A."/>
            <person name="Hedgecock D."/>
            <person name="Xu Z."/>
            <person name="Liu Y."/>
            <person name="Domazet-Loso T."/>
            <person name="Du Y."/>
            <person name="Sun X."/>
            <person name="Zhang S."/>
            <person name="Liu B."/>
            <person name="Cheng P."/>
            <person name="Jiang X."/>
            <person name="Li J."/>
            <person name="Fan D."/>
            <person name="Wang W."/>
            <person name="Fu W."/>
            <person name="Wang T."/>
            <person name="Wang B."/>
            <person name="Zhang J."/>
            <person name="Peng Z."/>
            <person name="Li Y."/>
            <person name="Li N."/>
            <person name="Wang J."/>
            <person name="Chen M."/>
            <person name="He Y."/>
            <person name="Tan F."/>
            <person name="Song X."/>
            <person name="Zheng Q."/>
            <person name="Huang R."/>
            <person name="Yang H."/>
            <person name="Du X."/>
            <person name="Chen L."/>
            <person name="Yang M."/>
            <person name="Gaffney P.M."/>
            <person name="Wang S."/>
            <person name="Luo L."/>
            <person name="She Z."/>
            <person name="Ming Y."/>
            <person name="Huang W."/>
            <person name="Zhang S."/>
            <person name="Huang B."/>
            <person name="Zhang Y."/>
            <person name="Qu T."/>
            <person name="Ni P."/>
            <person name="Miao G."/>
            <person name="Wang J."/>
            <person name="Wang Q."/>
            <person name="Steinberg C.E."/>
            <person name="Wang H."/>
            <person name="Li N."/>
            <person name="Qian L."/>
            <person name="Zhang G."/>
            <person name="Li Y."/>
            <person name="Yang H."/>
            <person name="Liu X."/>
            <person name="Wang J."/>
            <person name="Yin Y."/>
            <person name="Wang J."/>
        </authorList>
    </citation>
    <scope>NUCLEOTIDE SEQUENCE [LARGE SCALE GENOMIC DNA]</scope>
    <source>
        <strain evidence="1">05x7-T-G4-1.051#20</strain>
    </source>
</reference>
<sequence>MFPKALSLSYNWSYVLLQVVYERILRKILRDKQVKLTVLEGRTRPVSTHRGCWLCTTITTI</sequence>
<dbReference type="HOGENOM" id="CLU_2924873_0_0_1"/>